<dbReference type="InterPro" id="IPR005135">
    <property type="entry name" value="Endo/exonuclease/phosphatase"/>
</dbReference>
<proteinExistence type="predicted"/>
<dbReference type="EMBL" id="HBFX01039448">
    <property type="protein sequence ID" value="CAD8972714.1"/>
    <property type="molecule type" value="Transcribed_RNA"/>
</dbReference>
<reference evidence="2" key="1">
    <citation type="submission" date="2021-01" db="EMBL/GenBank/DDBJ databases">
        <authorList>
            <person name="Corre E."/>
            <person name="Pelletier E."/>
            <person name="Niang G."/>
            <person name="Scheremetjew M."/>
            <person name="Finn R."/>
            <person name="Kale V."/>
            <person name="Holt S."/>
            <person name="Cochrane G."/>
            <person name="Meng A."/>
            <person name="Brown T."/>
            <person name="Cohen L."/>
        </authorList>
    </citation>
    <scope>NUCLEOTIDE SEQUENCE</scope>
    <source>
        <strain evidence="2">CCMP644</strain>
    </source>
</reference>
<organism evidence="2">
    <name type="scientific">Hemiselmis andersenii</name>
    <name type="common">Cryptophyte alga</name>
    <dbReference type="NCBI Taxonomy" id="464988"/>
    <lineage>
        <taxon>Eukaryota</taxon>
        <taxon>Cryptophyceae</taxon>
        <taxon>Cryptomonadales</taxon>
        <taxon>Hemiselmidaceae</taxon>
        <taxon>Hemiselmis</taxon>
    </lineage>
</organism>
<dbReference type="PANTHER" id="PTHR12121:SF36">
    <property type="entry name" value="ENDONUCLEASE_EXONUCLEASE_PHOSPHATASE DOMAIN-CONTAINING PROTEIN"/>
    <property type="match status" value="1"/>
</dbReference>
<accession>A0A7S1EDE4</accession>
<dbReference type="Pfam" id="PF03372">
    <property type="entry name" value="Exo_endo_phos"/>
    <property type="match status" value="1"/>
</dbReference>
<name>A0A7S1EDE4_HEMAN</name>
<dbReference type="SUPFAM" id="SSF56219">
    <property type="entry name" value="DNase I-like"/>
    <property type="match status" value="1"/>
</dbReference>
<dbReference type="AlphaFoldDB" id="A0A7S1EDE4"/>
<dbReference type="GO" id="GO:0000175">
    <property type="term" value="F:3'-5'-RNA exonuclease activity"/>
    <property type="evidence" value="ECO:0007669"/>
    <property type="project" value="TreeGrafter"/>
</dbReference>
<sequence length="509" mass="55645">MRGPRCSIAAKIPVEWSPRGQAATHACTRIGLLLALSSLCIERSGAFLSSGFARTTSFSRTRSGSGSSAAARMIISPQEPLPQLGAEGFSLASFNVLLPNSKDGWWIYKYFGPSVSAEHREWPHRQKLMSEIMLSAKADIVAIQEAAAESFEEDFAFMSDAGYSHVLHSKLRFRTATFFKTDRFELLSQFPRDRGLVTALKAKEGGQTVYVCNCHLSAGPFPDKRVRSLHDSLDQVRKEAAKAGGGGGKKGAAAQPPPCRVVVCGDFNDSSEESAVRQLLTKGEVEGGYVEPAYPHVEMSSKAKKQALGTFEDSIAVGYAPNPPPSTFIAPLLDTLFVKEGGEEGKVEMTDAVKEAVGKAFQKVSGGKGYMDREDIDAWLVSINKQLGRGSESRSAARLMEERGEGKLLLQDFEEVYLSELKEGKFWGVDYDLDQALSCGVDKSGEAPFQTRFDYVWHTSETLSVEAVRDPLTQEQRALAAATDPLPNSWHPSDHLIQSCAFRYLPIPE</sequence>
<feature type="domain" description="Endonuclease/exonuclease/phosphatase" evidence="1">
    <location>
        <begin position="93"/>
        <end position="495"/>
    </location>
</feature>
<dbReference type="InterPro" id="IPR050410">
    <property type="entry name" value="CCR4/nocturin_mRNA_transcr"/>
</dbReference>
<gene>
    <name evidence="2" type="ORF">HAND00432_LOCUS23715</name>
</gene>
<evidence type="ECO:0000313" key="2">
    <source>
        <dbReference type="EMBL" id="CAD8972714.1"/>
    </source>
</evidence>
<dbReference type="Gene3D" id="3.60.10.10">
    <property type="entry name" value="Endonuclease/exonuclease/phosphatase"/>
    <property type="match status" value="2"/>
</dbReference>
<evidence type="ECO:0000259" key="1">
    <source>
        <dbReference type="Pfam" id="PF03372"/>
    </source>
</evidence>
<dbReference type="InterPro" id="IPR036691">
    <property type="entry name" value="Endo/exonu/phosph_ase_sf"/>
</dbReference>
<dbReference type="PANTHER" id="PTHR12121">
    <property type="entry name" value="CARBON CATABOLITE REPRESSOR PROTEIN 4"/>
    <property type="match status" value="1"/>
</dbReference>
<protein>
    <recommendedName>
        <fullName evidence="1">Endonuclease/exonuclease/phosphatase domain-containing protein</fullName>
    </recommendedName>
</protein>